<keyword evidence="1" id="KW-0813">Transport</keyword>
<feature type="domain" description="Rubredoxin-like" evidence="5">
    <location>
        <begin position="21"/>
        <end position="71"/>
    </location>
</feature>
<evidence type="ECO:0000256" key="1">
    <source>
        <dbReference type="ARBA" id="ARBA00022448"/>
    </source>
</evidence>
<dbReference type="Proteomes" id="UP000013827">
    <property type="component" value="Unassembled WGS sequence"/>
</dbReference>
<dbReference type="GO" id="GO:0043448">
    <property type="term" value="P:alkane catabolic process"/>
    <property type="evidence" value="ECO:0007669"/>
    <property type="project" value="TreeGrafter"/>
</dbReference>
<dbReference type="eggNOG" id="ENOG502S3MR">
    <property type="taxonomic scope" value="Eukaryota"/>
</dbReference>
<sequence length="101" mass="11121">TEKEKEIARLRAAEVFMRKENGDASCTVCGYKYKMATGAGMTAPPSTPFDLLGDSWTCPQCKSPKAFFTPDTIEIAGFEDNQSYGFGTNTWTESQKSNAIF</sequence>
<proteinExistence type="predicted"/>
<evidence type="ECO:0000313" key="6">
    <source>
        <dbReference type="EnsemblProtists" id="EOD14857"/>
    </source>
</evidence>
<dbReference type="AlphaFoldDB" id="A0A0D3IUC2"/>
<keyword evidence="7" id="KW-1185">Reference proteome</keyword>
<name>A0A0D3IUC2_EMIH1</name>
<keyword evidence="3" id="KW-0249">Electron transport</keyword>
<reference evidence="6" key="2">
    <citation type="submission" date="2024-10" db="UniProtKB">
        <authorList>
            <consortium name="EnsemblProtists"/>
        </authorList>
    </citation>
    <scope>IDENTIFICATION</scope>
</reference>
<dbReference type="PROSITE" id="PS50903">
    <property type="entry name" value="RUBREDOXIN_LIKE"/>
    <property type="match status" value="1"/>
</dbReference>
<dbReference type="KEGG" id="ehx:EMIHUDRAFT_46707"/>
<reference evidence="7" key="1">
    <citation type="journal article" date="2013" name="Nature">
        <title>Pan genome of the phytoplankton Emiliania underpins its global distribution.</title>
        <authorList>
            <person name="Read B.A."/>
            <person name="Kegel J."/>
            <person name="Klute M.J."/>
            <person name="Kuo A."/>
            <person name="Lefebvre S.C."/>
            <person name="Maumus F."/>
            <person name="Mayer C."/>
            <person name="Miller J."/>
            <person name="Monier A."/>
            <person name="Salamov A."/>
            <person name="Young J."/>
            <person name="Aguilar M."/>
            <person name="Claverie J.M."/>
            <person name="Frickenhaus S."/>
            <person name="Gonzalez K."/>
            <person name="Herman E.K."/>
            <person name="Lin Y.C."/>
            <person name="Napier J."/>
            <person name="Ogata H."/>
            <person name="Sarno A.F."/>
            <person name="Shmutz J."/>
            <person name="Schroeder D."/>
            <person name="de Vargas C."/>
            <person name="Verret F."/>
            <person name="von Dassow P."/>
            <person name="Valentin K."/>
            <person name="Van de Peer Y."/>
            <person name="Wheeler G."/>
            <person name="Dacks J.B."/>
            <person name="Delwiche C.F."/>
            <person name="Dyhrman S.T."/>
            <person name="Glockner G."/>
            <person name="John U."/>
            <person name="Richards T."/>
            <person name="Worden A.Z."/>
            <person name="Zhang X."/>
            <person name="Grigoriev I.V."/>
            <person name="Allen A.E."/>
            <person name="Bidle K."/>
            <person name="Borodovsky M."/>
            <person name="Bowler C."/>
            <person name="Brownlee C."/>
            <person name="Cock J.M."/>
            <person name="Elias M."/>
            <person name="Gladyshev V.N."/>
            <person name="Groth M."/>
            <person name="Guda C."/>
            <person name="Hadaegh A."/>
            <person name="Iglesias-Rodriguez M.D."/>
            <person name="Jenkins J."/>
            <person name="Jones B.M."/>
            <person name="Lawson T."/>
            <person name="Leese F."/>
            <person name="Lindquist E."/>
            <person name="Lobanov A."/>
            <person name="Lomsadze A."/>
            <person name="Malik S.B."/>
            <person name="Marsh M.E."/>
            <person name="Mackinder L."/>
            <person name="Mock T."/>
            <person name="Mueller-Roeber B."/>
            <person name="Pagarete A."/>
            <person name="Parker M."/>
            <person name="Probert I."/>
            <person name="Quesneville H."/>
            <person name="Raines C."/>
            <person name="Rensing S.A."/>
            <person name="Riano-Pachon D.M."/>
            <person name="Richier S."/>
            <person name="Rokitta S."/>
            <person name="Shiraiwa Y."/>
            <person name="Soanes D.M."/>
            <person name="van der Giezen M."/>
            <person name="Wahlund T.M."/>
            <person name="Williams B."/>
            <person name="Wilson W."/>
            <person name="Wolfe G."/>
            <person name="Wurch L.L."/>
        </authorList>
    </citation>
    <scope>NUCLEOTIDE SEQUENCE</scope>
</reference>
<evidence type="ECO:0000313" key="7">
    <source>
        <dbReference type="Proteomes" id="UP000013827"/>
    </source>
</evidence>
<dbReference type="InterPro" id="IPR050526">
    <property type="entry name" value="Rubredoxin_ET"/>
</dbReference>
<dbReference type="SUPFAM" id="SSF57802">
    <property type="entry name" value="Rubredoxin-like"/>
    <property type="match status" value="1"/>
</dbReference>
<evidence type="ECO:0000256" key="2">
    <source>
        <dbReference type="ARBA" id="ARBA00022723"/>
    </source>
</evidence>
<accession>A0A0D3IUC2</accession>
<dbReference type="InterPro" id="IPR024935">
    <property type="entry name" value="Rubredoxin_dom"/>
</dbReference>
<dbReference type="Pfam" id="PF00301">
    <property type="entry name" value="Rubredoxin"/>
    <property type="match status" value="1"/>
</dbReference>
<dbReference type="OMA" id="AGFEDNQ"/>
<protein>
    <recommendedName>
        <fullName evidence="5">Rubredoxin-like domain-containing protein</fullName>
    </recommendedName>
</protein>
<dbReference type="GeneID" id="17260990"/>
<evidence type="ECO:0000259" key="5">
    <source>
        <dbReference type="PROSITE" id="PS50903"/>
    </source>
</evidence>
<dbReference type="GO" id="GO:0009055">
    <property type="term" value="F:electron transfer activity"/>
    <property type="evidence" value="ECO:0007669"/>
    <property type="project" value="TreeGrafter"/>
</dbReference>
<dbReference type="RefSeq" id="XP_005767286.1">
    <property type="nucleotide sequence ID" value="XM_005767229.1"/>
</dbReference>
<dbReference type="PaxDb" id="2903-EOD14857"/>
<evidence type="ECO:0000256" key="4">
    <source>
        <dbReference type="ARBA" id="ARBA00023004"/>
    </source>
</evidence>
<dbReference type="PANTHER" id="PTHR47627:SF1">
    <property type="entry name" value="RUBREDOXIN-1-RELATED"/>
    <property type="match status" value="1"/>
</dbReference>
<dbReference type="Gene3D" id="2.20.28.10">
    <property type="match status" value="1"/>
</dbReference>
<dbReference type="STRING" id="2903.R1BYJ7"/>
<dbReference type="GO" id="GO:0005506">
    <property type="term" value="F:iron ion binding"/>
    <property type="evidence" value="ECO:0007669"/>
    <property type="project" value="InterPro"/>
</dbReference>
<keyword evidence="4" id="KW-0408">Iron</keyword>
<dbReference type="PANTHER" id="PTHR47627">
    <property type="entry name" value="RUBREDOXIN"/>
    <property type="match status" value="1"/>
</dbReference>
<evidence type="ECO:0000256" key="3">
    <source>
        <dbReference type="ARBA" id="ARBA00022982"/>
    </source>
</evidence>
<dbReference type="HOGENOM" id="CLU_083159_1_0_1"/>
<dbReference type="EnsemblProtists" id="EOD14857">
    <property type="protein sequence ID" value="EOD14857"/>
    <property type="gene ID" value="EMIHUDRAFT_46707"/>
</dbReference>
<organism evidence="6 7">
    <name type="scientific">Emiliania huxleyi (strain CCMP1516)</name>
    <dbReference type="NCBI Taxonomy" id="280463"/>
    <lineage>
        <taxon>Eukaryota</taxon>
        <taxon>Haptista</taxon>
        <taxon>Haptophyta</taxon>
        <taxon>Prymnesiophyceae</taxon>
        <taxon>Isochrysidales</taxon>
        <taxon>Noelaerhabdaceae</taxon>
        <taxon>Emiliania</taxon>
    </lineage>
</organism>
<dbReference type="InterPro" id="IPR024934">
    <property type="entry name" value="Rubredoxin-like_dom"/>
</dbReference>
<keyword evidence="2" id="KW-0479">Metal-binding</keyword>